<reference evidence="1 2" key="1">
    <citation type="journal article" date="2021" name="Appl. Environ. Microbiol.">
        <title>Genetic linkage and physical mapping for an oyster mushroom Pleurotus cornucopiae and QTL analysis for the trait cap color.</title>
        <authorList>
            <person name="Zhang Y."/>
            <person name="Gao W."/>
            <person name="Sonnenberg A."/>
            <person name="Chen Q."/>
            <person name="Zhang J."/>
            <person name="Huang C."/>
        </authorList>
    </citation>
    <scope>NUCLEOTIDE SEQUENCE [LARGE SCALE GENOMIC DNA]</scope>
    <source>
        <strain evidence="1">CCMSSC00406</strain>
    </source>
</reference>
<evidence type="ECO:0000313" key="2">
    <source>
        <dbReference type="Proteomes" id="UP000824881"/>
    </source>
</evidence>
<proteinExistence type="predicted"/>
<keyword evidence="2" id="KW-1185">Reference proteome</keyword>
<comment type="caution">
    <text evidence="1">The sequence shown here is derived from an EMBL/GenBank/DDBJ whole genome shotgun (WGS) entry which is preliminary data.</text>
</comment>
<accession>A0ACB7IQP3</accession>
<dbReference type="EMBL" id="WQMT02000007">
    <property type="protein sequence ID" value="KAG9220587.1"/>
    <property type="molecule type" value="Genomic_DNA"/>
</dbReference>
<gene>
    <name evidence="1" type="ORF">CCMSSC00406_0003686</name>
</gene>
<dbReference type="Proteomes" id="UP000824881">
    <property type="component" value="Unassembled WGS sequence"/>
</dbReference>
<organism evidence="1 2">
    <name type="scientific">Pleurotus cornucopiae</name>
    <name type="common">Cornucopia mushroom</name>
    <dbReference type="NCBI Taxonomy" id="5321"/>
    <lineage>
        <taxon>Eukaryota</taxon>
        <taxon>Fungi</taxon>
        <taxon>Dikarya</taxon>
        <taxon>Basidiomycota</taxon>
        <taxon>Agaricomycotina</taxon>
        <taxon>Agaricomycetes</taxon>
        <taxon>Agaricomycetidae</taxon>
        <taxon>Agaricales</taxon>
        <taxon>Pleurotineae</taxon>
        <taxon>Pleurotaceae</taxon>
        <taxon>Pleurotus</taxon>
    </lineage>
</organism>
<protein>
    <submittedName>
        <fullName evidence="1">Uncharacterized protein</fullName>
    </submittedName>
</protein>
<name>A0ACB7IQP3_PLECO</name>
<evidence type="ECO:0000313" key="1">
    <source>
        <dbReference type="EMBL" id="KAG9220587.1"/>
    </source>
</evidence>
<sequence>MGNIANAIPPPAPPPPQFPAAPLAPQLVDIPRGAAKFKEPRVFTGKASDVPGFIAEVSDGVELQRAQLPTDKDKCFYMGTYLGNGSPKLWYASVKANQPYLLQNFTSFCEAFKSHFGDQDLAGTAYRKIQALRQTDSVGAYSSRFHELLVHLNWTDDSKIAAFYSGLKDDIKDILVNNLNPPTAFKDYVDLAMKIDNRIRQHEFERKRQDKPSGKSSSLKSQSSTTPSSSSTPHPIPPPAPSSSTLPPGEPMEIDATRTSRPRGPLMPEERQRRKDLGLCEYCGGAKHNKFNCPNMSATAKKRMQEFAKKSQAQGSSQSGKA</sequence>